<dbReference type="GO" id="GO:0046872">
    <property type="term" value="F:metal ion binding"/>
    <property type="evidence" value="ECO:0007669"/>
    <property type="project" value="UniProtKB-KW"/>
</dbReference>
<feature type="binding site" evidence="2">
    <location>
        <position position="104"/>
    </location>
    <ligand>
        <name>Fe cation</name>
        <dbReference type="ChEBI" id="CHEBI:24875"/>
    </ligand>
</feature>
<dbReference type="InterPro" id="IPR041602">
    <property type="entry name" value="Quercetinase_C"/>
</dbReference>
<keyword evidence="2" id="KW-0479">Metal-binding</keyword>
<dbReference type="PANTHER" id="PTHR43212:SF3">
    <property type="entry name" value="QUERCETIN 2,3-DIOXYGENASE"/>
    <property type="match status" value="1"/>
</dbReference>
<evidence type="ECO:0000259" key="5">
    <source>
        <dbReference type="Pfam" id="PF17954"/>
    </source>
</evidence>
<dbReference type="CDD" id="cd20311">
    <property type="entry name" value="cupin_Yhhw_C"/>
    <property type="match status" value="1"/>
</dbReference>
<protein>
    <submittedName>
        <fullName evidence="6">Pirin family protein</fullName>
    </submittedName>
</protein>
<evidence type="ECO:0000313" key="6">
    <source>
        <dbReference type="EMBL" id="MBD1547760.1"/>
    </source>
</evidence>
<comment type="cofactor">
    <cofactor evidence="2">
        <name>Fe cation</name>
        <dbReference type="ChEBI" id="CHEBI:24875"/>
    </cofactor>
    <text evidence="2">Binds 1 Fe cation per subunit.</text>
</comment>
<accession>A0A926P1M9</accession>
<dbReference type="EMBL" id="JABFCZ010000017">
    <property type="protein sequence ID" value="MBD1547760.1"/>
    <property type="molecule type" value="Genomic_DNA"/>
</dbReference>
<feature type="domain" description="Quercetin 2,3-dioxygenase C-terminal cupin" evidence="5">
    <location>
        <begin position="147"/>
        <end position="232"/>
    </location>
</feature>
<evidence type="ECO:0000313" key="7">
    <source>
        <dbReference type="Proteomes" id="UP000598467"/>
    </source>
</evidence>
<dbReference type="PIRSF" id="PIRSF006232">
    <property type="entry name" value="Pirin"/>
    <property type="match status" value="1"/>
</dbReference>
<gene>
    <name evidence="6" type="ORF">HK439_15945</name>
</gene>
<dbReference type="InterPro" id="IPR014710">
    <property type="entry name" value="RmlC-like_jellyroll"/>
</dbReference>
<dbReference type="Pfam" id="PF17954">
    <property type="entry name" value="Pirin_C_2"/>
    <property type="match status" value="1"/>
</dbReference>
<dbReference type="RefSeq" id="WP_190292517.1">
    <property type="nucleotide sequence ID" value="NZ_JABFCZ010000017.1"/>
</dbReference>
<dbReference type="Proteomes" id="UP000598467">
    <property type="component" value="Unassembled WGS sequence"/>
</dbReference>
<dbReference type="CDD" id="cd02910">
    <property type="entry name" value="cupin_Yhhw_N"/>
    <property type="match status" value="1"/>
</dbReference>
<sequence length="234" mass="25735">MNQILRPSAARGAADFGWLKSRHSFSFGSYYDPDHIGFGALRVINEDRVEPSAGFGTHPHRNMEIISYVISGALEHKDSLGTGSVIRPDELQRMTAGTGVTHSEYNHSDDDLVHFLQIWIVPERDGLEPGYEQKTFPQVERTDALRLLGSRDARDGSVTIHQDVDLYGSVLTANKSLTFDIRPGRKVWVQMVKGRLTANGQTLQAGDGLGILDTGPLDLVAGETSEFLLFDLAA</sequence>
<name>A0A926P1M9_9HYPH</name>
<evidence type="ECO:0000256" key="3">
    <source>
        <dbReference type="RuleBase" id="RU003457"/>
    </source>
</evidence>
<dbReference type="PANTHER" id="PTHR43212">
    <property type="entry name" value="QUERCETIN 2,3-DIOXYGENASE"/>
    <property type="match status" value="1"/>
</dbReference>
<reference evidence="6" key="1">
    <citation type="submission" date="2020-05" db="EMBL/GenBank/DDBJ databases">
        <title>Identification of trans-AT polyketide cluster in two marine bacteria, producers of a novel glutaramide-containing polyketide sesbanimide D and analogs.</title>
        <authorList>
            <person name="Kacar D."/>
            <person name="Rodriguez P."/>
            <person name="Canedo L."/>
            <person name="Gonzalez E."/>
            <person name="Galan B."/>
            <person name="De La Calle F."/>
            <person name="Garcia J.L."/>
        </authorList>
    </citation>
    <scope>NUCLEOTIDE SEQUENCE</scope>
    <source>
        <strain evidence="6">PHM038</strain>
    </source>
</reference>
<evidence type="ECO:0000256" key="2">
    <source>
        <dbReference type="PIRSR" id="PIRSR006232-1"/>
    </source>
</evidence>
<feature type="binding site" evidence="2">
    <location>
        <position position="60"/>
    </location>
    <ligand>
        <name>Fe cation</name>
        <dbReference type="ChEBI" id="CHEBI:24875"/>
    </ligand>
</feature>
<feature type="binding site" evidence="2">
    <location>
        <position position="102"/>
    </location>
    <ligand>
        <name>Fe cation</name>
        <dbReference type="ChEBI" id="CHEBI:24875"/>
    </ligand>
</feature>
<dbReference type="SUPFAM" id="SSF51182">
    <property type="entry name" value="RmlC-like cupins"/>
    <property type="match status" value="1"/>
</dbReference>
<feature type="binding site" evidence="2">
    <location>
        <position position="58"/>
    </location>
    <ligand>
        <name>Fe cation</name>
        <dbReference type="ChEBI" id="CHEBI:24875"/>
    </ligand>
</feature>
<organism evidence="6 7">
    <name type="scientific">Roseibium aggregatum</name>
    <dbReference type="NCBI Taxonomy" id="187304"/>
    <lineage>
        <taxon>Bacteria</taxon>
        <taxon>Pseudomonadati</taxon>
        <taxon>Pseudomonadota</taxon>
        <taxon>Alphaproteobacteria</taxon>
        <taxon>Hyphomicrobiales</taxon>
        <taxon>Stappiaceae</taxon>
        <taxon>Roseibium</taxon>
    </lineage>
</organism>
<dbReference type="Gene3D" id="2.60.120.10">
    <property type="entry name" value="Jelly Rolls"/>
    <property type="match status" value="2"/>
</dbReference>
<comment type="similarity">
    <text evidence="1 3">Belongs to the pirin family.</text>
</comment>
<comment type="caution">
    <text evidence="6">The sequence shown here is derived from an EMBL/GenBank/DDBJ whole genome shotgun (WGS) entry which is preliminary data.</text>
</comment>
<dbReference type="Pfam" id="PF02678">
    <property type="entry name" value="Pirin"/>
    <property type="match status" value="1"/>
</dbReference>
<dbReference type="InterPro" id="IPR003829">
    <property type="entry name" value="Pirin_N_dom"/>
</dbReference>
<dbReference type="AlphaFoldDB" id="A0A926P1M9"/>
<evidence type="ECO:0000256" key="1">
    <source>
        <dbReference type="ARBA" id="ARBA00008416"/>
    </source>
</evidence>
<dbReference type="InterPro" id="IPR012093">
    <property type="entry name" value="Pirin"/>
</dbReference>
<keyword evidence="2" id="KW-0408">Iron</keyword>
<proteinExistence type="inferred from homology"/>
<feature type="domain" description="Pirin N-terminal" evidence="4">
    <location>
        <begin position="16"/>
        <end position="120"/>
    </location>
</feature>
<dbReference type="InterPro" id="IPR011051">
    <property type="entry name" value="RmlC_Cupin_sf"/>
</dbReference>
<evidence type="ECO:0000259" key="4">
    <source>
        <dbReference type="Pfam" id="PF02678"/>
    </source>
</evidence>